<comment type="function">
    <text evidence="3">Nucleoside triphosphate pyrophosphatase that hydrolyzes dTTP and UTP. May have a dual role in cell division arrest and in preventing the incorporation of modified nucleotides into cellular nucleic acids.</text>
</comment>
<dbReference type="InterPro" id="IPR003697">
    <property type="entry name" value="Maf-like"/>
</dbReference>
<evidence type="ECO:0000313" key="5">
    <source>
        <dbReference type="Proteomes" id="UP001254165"/>
    </source>
</evidence>
<dbReference type="PANTHER" id="PTHR43213:SF5">
    <property type="entry name" value="BIFUNCTIONAL DTTP_UTP PYROPHOSPHATASE_METHYLTRANSFERASE PROTEIN-RELATED"/>
    <property type="match status" value="1"/>
</dbReference>
<dbReference type="EC" id="3.6.1.9" evidence="3"/>
<organism evidence="4 5">
    <name type="scientific">Thermanaerothrix solaris</name>
    <dbReference type="NCBI Taxonomy" id="3058434"/>
    <lineage>
        <taxon>Bacteria</taxon>
        <taxon>Bacillati</taxon>
        <taxon>Chloroflexota</taxon>
        <taxon>Anaerolineae</taxon>
        <taxon>Anaerolineales</taxon>
        <taxon>Anaerolineaceae</taxon>
        <taxon>Thermanaerothrix</taxon>
    </lineage>
</organism>
<dbReference type="HAMAP" id="MF_00528">
    <property type="entry name" value="Maf"/>
    <property type="match status" value="1"/>
</dbReference>
<gene>
    <name evidence="4" type="ORF">QYE77_06750</name>
</gene>
<dbReference type="Gene3D" id="3.90.950.10">
    <property type="match status" value="1"/>
</dbReference>
<feature type="site" description="Important for substrate specificity" evidence="3">
    <location>
        <position position="14"/>
    </location>
</feature>
<keyword evidence="5" id="KW-1185">Reference proteome</keyword>
<reference evidence="4 5" key="1">
    <citation type="submission" date="2023-07" db="EMBL/GenBank/DDBJ databases">
        <title>Novel species of Thermanaerothrix with wide hydrolytic capabilities.</title>
        <authorList>
            <person name="Zayulina K.S."/>
            <person name="Podosokorskaya O.A."/>
            <person name="Elcheninov A.G."/>
        </authorList>
    </citation>
    <scope>NUCLEOTIDE SEQUENCE [LARGE SCALE GENOMIC DNA]</scope>
    <source>
        <strain evidence="4 5">4228-RoL</strain>
    </source>
</reference>
<comment type="cofactor">
    <cofactor evidence="1 3">
        <name>a divalent metal cation</name>
        <dbReference type="ChEBI" id="CHEBI:60240"/>
    </cofactor>
</comment>
<dbReference type="PIRSF" id="PIRSF006305">
    <property type="entry name" value="Maf"/>
    <property type="match status" value="1"/>
</dbReference>
<protein>
    <recommendedName>
        <fullName evidence="3">dTTP/UTP pyrophosphatase</fullName>
        <shortName evidence="3">dTTPase/UTPase</shortName>
        <ecNumber evidence="3">3.6.1.9</ecNumber>
    </recommendedName>
    <alternativeName>
        <fullName evidence="3">Nucleoside triphosphate pyrophosphatase</fullName>
    </alternativeName>
    <alternativeName>
        <fullName evidence="3">Nucleotide pyrophosphatase</fullName>
        <shortName evidence="3">Nucleotide PPase</shortName>
    </alternativeName>
</protein>
<comment type="subcellular location">
    <subcellularLocation>
        <location evidence="3">Cytoplasm</location>
    </subcellularLocation>
</comment>
<keyword evidence="3" id="KW-0963">Cytoplasm</keyword>
<evidence type="ECO:0000256" key="3">
    <source>
        <dbReference type="HAMAP-Rule" id="MF_00528"/>
    </source>
</evidence>
<proteinExistence type="inferred from homology"/>
<comment type="similarity">
    <text evidence="3">Belongs to the Maf family. YhdE subfamily.</text>
</comment>
<sequence>MSPPLILLASNSPRRRVLLSWTGWPFEVRPADIDETQAVEETPQDYVLRLAREKALAASEFETETSVILAADTVVVFEDEVLGKPESPEQAVEFLRRLRGRVHEVYTAIAVIDRRSGELLTDLCHSLVPMRAYRDDEIAAYVASGEPMDKAGAYGIQSATFHPVTDFKGCYASVMGLPLCHLVRTMAILGFEPPVDVPAVCQKNLNYVCPVYRAILEGEDEG</sequence>
<dbReference type="NCBIfam" id="TIGR00172">
    <property type="entry name" value="maf"/>
    <property type="match status" value="1"/>
</dbReference>
<name>A0ABU3NP44_9CHLR</name>
<feature type="site" description="Important for substrate specificity" evidence="3">
    <location>
        <position position="73"/>
    </location>
</feature>
<keyword evidence="3" id="KW-0546">Nucleotide metabolism</keyword>
<evidence type="ECO:0000256" key="1">
    <source>
        <dbReference type="ARBA" id="ARBA00001968"/>
    </source>
</evidence>
<dbReference type="SUPFAM" id="SSF52972">
    <property type="entry name" value="ITPase-like"/>
    <property type="match status" value="1"/>
</dbReference>
<comment type="catalytic activity">
    <reaction evidence="3">
        <text>dTTP + H2O = dTMP + diphosphate + H(+)</text>
        <dbReference type="Rhea" id="RHEA:28534"/>
        <dbReference type="ChEBI" id="CHEBI:15377"/>
        <dbReference type="ChEBI" id="CHEBI:15378"/>
        <dbReference type="ChEBI" id="CHEBI:33019"/>
        <dbReference type="ChEBI" id="CHEBI:37568"/>
        <dbReference type="ChEBI" id="CHEBI:63528"/>
        <dbReference type="EC" id="3.6.1.9"/>
    </reaction>
</comment>
<feature type="active site" description="Proton acceptor" evidence="3">
    <location>
        <position position="72"/>
    </location>
</feature>
<dbReference type="Pfam" id="PF02545">
    <property type="entry name" value="Maf"/>
    <property type="match status" value="1"/>
</dbReference>
<evidence type="ECO:0000256" key="2">
    <source>
        <dbReference type="ARBA" id="ARBA00022801"/>
    </source>
</evidence>
<evidence type="ECO:0000313" key="4">
    <source>
        <dbReference type="EMBL" id="MDT8897963.1"/>
    </source>
</evidence>
<accession>A0ABU3NP44</accession>
<comment type="caution">
    <text evidence="3">Lacks conserved residue(s) required for the propagation of feature annotation.</text>
</comment>
<dbReference type="Proteomes" id="UP001254165">
    <property type="component" value="Unassembled WGS sequence"/>
</dbReference>
<keyword evidence="2 3" id="KW-0378">Hydrolase</keyword>
<comment type="catalytic activity">
    <reaction evidence="3">
        <text>UTP + H2O = UMP + diphosphate + H(+)</text>
        <dbReference type="Rhea" id="RHEA:29395"/>
        <dbReference type="ChEBI" id="CHEBI:15377"/>
        <dbReference type="ChEBI" id="CHEBI:15378"/>
        <dbReference type="ChEBI" id="CHEBI:33019"/>
        <dbReference type="ChEBI" id="CHEBI:46398"/>
        <dbReference type="ChEBI" id="CHEBI:57865"/>
        <dbReference type="EC" id="3.6.1.9"/>
    </reaction>
</comment>
<dbReference type="EMBL" id="JAUHMF010000001">
    <property type="protein sequence ID" value="MDT8897963.1"/>
    <property type="molecule type" value="Genomic_DNA"/>
</dbReference>
<comment type="caution">
    <text evidence="4">The sequence shown here is derived from an EMBL/GenBank/DDBJ whole genome shotgun (WGS) entry which is preliminary data.</text>
</comment>
<dbReference type="RefSeq" id="WP_315624613.1">
    <property type="nucleotide sequence ID" value="NZ_JAUHMF010000001.1"/>
</dbReference>
<dbReference type="CDD" id="cd00555">
    <property type="entry name" value="Maf"/>
    <property type="match status" value="1"/>
</dbReference>
<dbReference type="InterPro" id="IPR029001">
    <property type="entry name" value="ITPase-like_fam"/>
</dbReference>
<feature type="site" description="Important for substrate specificity" evidence="3">
    <location>
        <position position="157"/>
    </location>
</feature>
<dbReference type="PANTHER" id="PTHR43213">
    <property type="entry name" value="BIFUNCTIONAL DTTP/UTP PYROPHOSPHATASE/METHYLTRANSFERASE PROTEIN-RELATED"/>
    <property type="match status" value="1"/>
</dbReference>